<protein>
    <submittedName>
        <fullName evidence="2">Uncharacterized protein</fullName>
    </submittedName>
</protein>
<dbReference type="Proteomes" id="UP001281003">
    <property type="component" value="Unassembled WGS sequence"/>
</dbReference>
<organism evidence="2 3">
    <name type="scientific">Sordaria brevicollis</name>
    <dbReference type="NCBI Taxonomy" id="83679"/>
    <lineage>
        <taxon>Eukaryota</taxon>
        <taxon>Fungi</taxon>
        <taxon>Dikarya</taxon>
        <taxon>Ascomycota</taxon>
        <taxon>Pezizomycotina</taxon>
        <taxon>Sordariomycetes</taxon>
        <taxon>Sordariomycetidae</taxon>
        <taxon>Sordariales</taxon>
        <taxon>Sordariaceae</taxon>
        <taxon>Sordaria</taxon>
    </lineage>
</organism>
<proteinExistence type="predicted"/>
<dbReference type="AlphaFoldDB" id="A0AAE0PAY7"/>
<dbReference type="EMBL" id="JAUTDP010000009">
    <property type="protein sequence ID" value="KAK3396543.1"/>
    <property type="molecule type" value="Genomic_DNA"/>
</dbReference>
<reference evidence="2" key="2">
    <citation type="submission" date="2023-07" db="EMBL/GenBank/DDBJ databases">
        <authorList>
            <consortium name="Lawrence Berkeley National Laboratory"/>
            <person name="Haridas S."/>
            <person name="Hensen N."/>
            <person name="Bonometti L."/>
            <person name="Westerberg I."/>
            <person name="Brannstrom I.O."/>
            <person name="Guillou S."/>
            <person name="Cros-Aarteil S."/>
            <person name="Calhoun S."/>
            <person name="Kuo A."/>
            <person name="Mondo S."/>
            <person name="Pangilinan J."/>
            <person name="Riley R."/>
            <person name="LaButti K."/>
            <person name="Andreopoulos B."/>
            <person name="Lipzen A."/>
            <person name="Chen C."/>
            <person name="Yanf M."/>
            <person name="Daum C."/>
            <person name="Ng V."/>
            <person name="Clum A."/>
            <person name="Steindorff A."/>
            <person name="Ohm R."/>
            <person name="Martin F."/>
            <person name="Silar P."/>
            <person name="Natvig D."/>
            <person name="Lalanne C."/>
            <person name="Gautier V."/>
            <person name="Ament-velasquez S.L."/>
            <person name="Kruys A."/>
            <person name="Hutchinson M.I."/>
            <person name="Powell A.J."/>
            <person name="Barry K."/>
            <person name="Miller A.N."/>
            <person name="Grigoriev I.V."/>
            <person name="Debuchy R."/>
            <person name="Gladieux P."/>
            <person name="Thoren M.H."/>
            <person name="Johannesson H."/>
        </authorList>
    </citation>
    <scope>NUCLEOTIDE SEQUENCE</scope>
    <source>
        <strain evidence="2">FGSC 1904</strain>
    </source>
</reference>
<evidence type="ECO:0000256" key="1">
    <source>
        <dbReference type="SAM" id="MobiDB-lite"/>
    </source>
</evidence>
<accession>A0AAE0PAY7</accession>
<feature type="region of interest" description="Disordered" evidence="1">
    <location>
        <begin position="84"/>
        <end position="106"/>
    </location>
</feature>
<reference evidence="2" key="1">
    <citation type="journal article" date="2023" name="Mol. Phylogenet. Evol.">
        <title>Genome-scale phylogeny and comparative genomics of the fungal order Sordariales.</title>
        <authorList>
            <person name="Hensen N."/>
            <person name="Bonometti L."/>
            <person name="Westerberg I."/>
            <person name="Brannstrom I.O."/>
            <person name="Guillou S."/>
            <person name="Cros-Aarteil S."/>
            <person name="Calhoun S."/>
            <person name="Haridas S."/>
            <person name="Kuo A."/>
            <person name="Mondo S."/>
            <person name="Pangilinan J."/>
            <person name="Riley R."/>
            <person name="LaButti K."/>
            <person name="Andreopoulos B."/>
            <person name="Lipzen A."/>
            <person name="Chen C."/>
            <person name="Yan M."/>
            <person name="Daum C."/>
            <person name="Ng V."/>
            <person name="Clum A."/>
            <person name="Steindorff A."/>
            <person name="Ohm R.A."/>
            <person name="Martin F."/>
            <person name="Silar P."/>
            <person name="Natvig D.O."/>
            <person name="Lalanne C."/>
            <person name="Gautier V."/>
            <person name="Ament-Velasquez S.L."/>
            <person name="Kruys A."/>
            <person name="Hutchinson M.I."/>
            <person name="Powell A.J."/>
            <person name="Barry K."/>
            <person name="Miller A.N."/>
            <person name="Grigoriev I.V."/>
            <person name="Debuchy R."/>
            <person name="Gladieux P."/>
            <person name="Hiltunen Thoren M."/>
            <person name="Johannesson H."/>
        </authorList>
    </citation>
    <scope>NUCLEOTIDE SEQUENCE</scope>
    <source>
        <strain evidence="2">FGSC 1904</strain>
    </source>
</reference>
<keyword evidence="3" id="KW-1185">Reference proteome</keyword>
<evidence type="ECO:0000313" key="3">
    <source>
        <dbReference type="Proteomes" id="UP001281003"/>
    </source>
</evidence>
<sequence>MVIDRNFCSVSGACSIVLNLSGGFGGQLTRHTLEGFLHRAMIGKRWMKELLLMVKDIPSFWLSEALIRHDECSSTVDPRWVSNSNRKLSQGCSDERSSSSLESRGNSHPIIVSRTIPLPIQELGSVKTRKWSCDPRDTQEWNRSPAMRYSRRKLVGPNTKGV</sequence>
<comment type="caution">
    <text evidence="2">The sequence shown here is derived from an EMBL/GenBank/DDBJ whole genome shotgun (WGS) entry which is preliminary data.</text>
</comment>
<evidence type="ECO:0000313" key="2">
    <source>
        <dbReference type="EMBL" id="KAK3396543.1"/>
    </source>
</evidence>
<gene>
    <name evidence="2" type="ORF">B0T20DRAFT_274937</name>
</gene>
<name>A0AAE0PAY7_SORBR</name>